<keyword evidence="3" id="KW-1185">Reference proteome</keyword>
<comment type="caution">
    <text evidence="2">The sequence shown here is derived from an EMBL/GenBank/DDBJ whole genome shotgun (WGS) entry which is preliminary data.</text>
</comment>
<sequence length="77" mass="8926">MLTCKELVGRSSDLLDGELKFKQRLAVAAHLAVCLRCRRFIRQLRLSQRVIRQLPEADVAELDALLKAMQAFRRDHH</sequence>
<keyword evidence="2" id="KW-0862">Zinc</keyword>
<gene>
    <name evidence="2" type="ORF">SAMN05216586_103141</name>
</gene>
<evidence type="ECO:0000313" key="3">
    <source>
        <dbReference type="Proteomes" id="UP000243518"/>
    </source>
</evidence>
<dbReference type="EMBL" id="FNVE01000003">
    <property type="protein sequence ID" value="SEG07698.1"/>
    <property type="molecule type" value="Genomic_DNA"/>
</dbReference>
<protein>
    <submittedName>
        <fullName evidence="2">Zinc-finger</fullName>
    </submittedName>
</protein>
<dbReference type="Pfam" id="PF13490">
    <property type="entry name" value="zf-HC2"/>
    <property type="match status" value="1"/>
</dbReference>
<name>A0AAQ1G659_9GAMM</name>
<accession>A0AAQ1G659</accession>
<proteinExistence type="predicted"/>
<dbReference type="InterPro" id="IPR027383">
    <property type="entry name" value="Znf_put"/>
</dbReference>
<evidence type="ECO:0000313" key="2">
    <source>
        <dbReference type="EMBL" id="SEG07698.1"/>
    </source>
</evidence>
<dbReference type="InterPro" id="IPR041916">
    <property type="entry name" value="Anti_sigma_zinc_sf"/>
</dbReference>
<dbReference type="Gene3D" id="1.10.10.1320">
    <property type="entry name" value="Anti-sigma factor, zinc-finger domain"/>
    <property type="match status" value="1"/>
</dbReference>
<keyword evidence="2" id="KW-0479">Metal-binding</keyword>
<organism evidence="2 3">
    <name type="scientific">Halopseudomonas aestusnigri</name>
    <dbReference type="NCBI Taxonomy" id="857252"/>
    <lineage>
        <taxon>Bacteria</taxon>
        <taxon>Pseudomonadati</taxon>
        <taxon>Pseudomonadota</taxon>
        <taxon>Gammaproteobacteria</taxon>
        <taxon>Pseudomonadales</taxon>
        <taxon>Pseudomonadaceae</taxon>
        <taxon>Halopseudomonas</taxon>
    </lineage>
</organism>
<dbReference type="Proteomes" id="UP000243518">
    <property type="component" value="Unassembled WGS sequence"/>
</dbReference>
<evidence type="ECO:0000259" key="1">
    <source>
        <dbReference type="Pfam" id="PF13490"/>
    </source>
</evidence>
<dbReference type="RefSeq" id="WP_088275103.1">
    <property type="nucleotide sequence ID" value="NZ_FNVE01000003.1"/>
</dbReference>
<feature type="domain" description="Putative zinc-finger" evidence="1">
    <location>
        <begin position="4"/>
        <end position="38"/>
    </location>
</feature>
<reference evidence="2 3" key="1">
    <citation type="submission" date="2016-10" db="EMBL/GenBank/DDBJ databases">
        <authorList>
            <person name="Varghese N."/>
            <person name="Submissions S."/>
        </authorList>
    </citation>
    <scope>NUCLEOTIDE SEQUENCE [LARGE SCALE GENOMIC DNA]</scope>
    <source>
        <strain evidence="2 3">CECT 8317</strain>
    </source>
</reference>
<dbReference type="GO" id="GO:0008270">
    <property type="term" value="F:zinc ion binding"/>
    <property type="evidence" value="ECO:0007669"/>
    <property type="project" value="UniProtKB-KW"/>
</dbReference>
<keyword evidence="2" id="KW-0863">Zinc-finger</keyword>
<dbReference type="AlphaFoldDB" id="A0AAQ1G659"/>